<sequence>INLTFFTENNGSRSERTFRKSQVTVSRLSTVFKIDQASLFITEEFGGPSEFPDSSGNFPSLDNVRVETVYEVEGDSLTIRPIPSTPNTPSTSAYEIPSSSSERQGSSSSPEFGAFRRYNLPGPAHRKRAR</sequence>
<name>A0A7M5UKR0_9CNID</name>
<proteinExistence type="predicted"/>
<organism evidence="2 3">
    <name type="scientific">Clytia hemisphaerica</name>
    <dbReference type="NCBI Taxonomy" id="252671"/>
    <lineage>
        <taxon>Eukaryota</taxon>
        <taxon>Metazoa</taxon>
        <taxon>Cnidaria</taxon>
        <taxon>Hydrozoa</taxon>
        <taxon>Hydroidolina</taxon>
        <taxon>Leptothecata</taxon>
        <taxon>Obeliida</taxon>
        <taxon>Clytiidae</taxon>
        <taxon>Clytia</taxon>
    </lineage>
</organism>
<evidence type="ECO:0000313" key="3">
    <source>
        <dbReference type="Proteomes" id="UP000594262"/>
    </source>
</evidence>
<feature type="region of interest" description="Disordered" evidence="1">
    <location>
        <begin position="77"/>
        <end position="130"/>
    </location>
</feature>
<dbReference type="AlphaFoldDB" id="A0A7M5UKR0"/>
<accession>A0A7M5UKR0</accession>
<reference evidence="2" key="1">
    <citation type="submission" date="2021-01" db="UniProtKB">
        <authorList>
            <consortium name="EnsemblMetazoa"/>
        </authorList>
    </citation>
    <scope>IDENTIFICATION</scope>
</reference>
<feature type="compositionally biased region" description="Low complexity" evidence="1">
    <location>
        <begin position="85"/>
        <end position="109"/>
    </location>
</feature>
<protein>
    <submittedName>
        <fullName evidence="2">Uncharacterized protein</fullName>
    </submittedName>
</protein>
<evidence type="ECO:0000313" key="2">
    <source>
        <dbReference type="EnsemblMetazoa" id="CLYHEMP000925.1"/>
    </source>
</evidence>
<dbReference type="OrthoDB" id="5986829at2759"/>
<dbReference type="EnsemblMetazoa" id="CLYHEMT000925.1">
    <property type="protein sequence ID" value="CLYHEMP000925.1"/>
    <property type="gene ID" value="CLYHEMG000925"/>
</dbReference>
<dbReference type="Proteomes" id="UP000594262">
    <property type="component" value="Unplaced"/>
</dbReference>
<evidence type="ECO:0000256" key="1">
    <source>
        <dbReference type="SAM" id="MobiDB-lite"/>
    </source>
</evidence>
<keyword evidence="3" id="KW-1185">Reference proteome</keyword>